<keyword evidence="2" id="KW-1185">Reference proteome</keyword>
<comment type="caution">
    <text evidence="1">The sequence shown here is derived from an EMBL/GenBank/DDBJ whole genome shotgun (WGS) entry which is preliminary data.</text>
</comment>
<evidence type="ECO:0008006" key="3">
    <source>
        <dbReference type="Google" id="ProtNLM"/>
    </source>
</evidence>
<sequence>MVDKKTKITESLTALLTHVPSSSYEKSPNPVLAAQKIIEKSAWMAGGVSGALAVPVGPLGMMTVVPDLVAVWRIQAQMVSDIAAVYGKSTVLTRETLVYCLFQEGAGQLFRDVIVRAGDRIVLRRTSARVFENLIEKLGIRLSKRFLGKSISRWIPIAGAIAVGWYSRHDTQHVGYVTMDFFSQSIFEESQDPE</sequence>
<dbReference type="EMBL" id="LUKE01000002">
    <property type="protein sequence ID" value="KYG64929.1"/>
    <property type="molecule type" value="Genomic_DNA"/>
</dbReference>
<accession>A0A150WLP5</accession>
<proteinExistence type="predicted"/>
<name>A0A150WLP5_BDEBC</name>
<organism evidence="1 2">
    <name type="scientific">Bdellovibrio bacteriovorus</name>
    <dbReference type="NCBI Taxonomy" id="959"/>
    <lineage>
        <taxon>Bacteria</taxon>
        <taxon>Pseudomonadati</taxon>
        <taxon>Bdellovibrionota</taxon>
        <taxon>Bdellovibrionia</taxon>
        <taxon>Bdellovibrionales</taxon>
        <taxon>Pseudobdellovibrionaceae</taxon>
        <taxon>Bdellovibrio</taxon>
    </lineage>
</organism>
<evidence type="ECO:0000313" key="1">
    <source>
        <dbReference type="EMBL" id="KYG64929.1"/>
    </source>
</evidence>
<reference evidence="1 2" key="1">
    <citation type="submission" date="2016-03" db="EMBL/GenBank/DDBJ databases">
        <authorList>
            <person name="Ploux O."/>
        </authorList>
    </citation>
    <scope>NUCLEOTIDE SEQUENCE [LARGE SCALE GENOMIC DNA]</scope>
    <source>
        <strain evidence="1 2">R0</strain>
    </source>
</reference>
<protein>
    <recommendedName>
        <fullName evidence="3">EcsC family protein</fullName>
    </recommendedName>
</protein>
<dbReference type="AlphaFoldDB" id="A0A150WLP5"/>
<gene>
    <name evidence="1" type="ORF">AZI86_12080</name>
</gene>
<dbReference type="Proteomes" id="UP000075320">
    <property type="component" value="Unassembled WGS sequence"/>
</dbReference>
<dbReference type="OrthoDB" id="9810078at2"/>
<evidence type="ECO:0000313" key="2">
    <source>
        <dbReference type="Proteomes" id="UP000075320"/>
    </source>
</evidence>